<dbReference type="NCBIfam" id="NF009466">
    <property type="entry name" value="PRK12826.1-2"/>
    <property type="match status" value="1"/>
</dbReference>
<proteinExistence type="inferred from homology"/>
<dbReference type="Proteomes" id="UP000295727">
    <property type="component" value="Chromosome 1"/>
</dbReference>
<dbReference type="OrthoDB" id="8557335at2"/>
<dbReference type="PROSITE" id="PS00061">
    <property type="entry name" value="ADH_SHORT"/>
    <property type="match status" value="1"/>
</dbReference>
<evidence type="ECO:0000313" key="4">
    <source>
        <dbReference type="EMBL" id="QBQ98494.1"/>
    </source>
</evidence>
<dbReference type="EMBL" id="CP038148">
    <property type="protein sequence ID" value="QBQ98494.1"/>
    <property type="molecule type" value="Genomic_DNA"/>
</dbReference>
<dbReference type="KEGG" id="ppai:E1956_04200"/>
<reference evidence="4 5" key="1">
    <citation type="submission" date="2019-03" db="EMBL/GenBank/DDBJ databases">
        <title>Paraburkholderia sp. 7MH5, isolated from subtropical forest soil.</title>
        <authorList>
            <person name="Gao Z.-H."/>
            <person name="Qiu L.-H."/>
        </authorList>
    </citation>
    <scope>NUCLEOTIDE SEQUENCE [LARGE SCALE GENOMIC DNA]</scope>
    <source>
        <strain evidence="4 5">7MH5</strain>
    </source>
</reference>
<sequence length="251" mass="26951">MAIYPELEGKTVVVTGASGDLGVAICRKYLALGSKVIALYNNTKASLDALAAESDYASRLTIAQCDVANRDDVERLRVELEQRIEAVDVLVNNAGINKDNLISTMTFEEFDDVVRVNLHGTFNMTQGMLRLMRHATQASVVNVTSVAGVTASFGQSNYSASKAGISGFTRSIAKELASKGVRVNAIAPGLIESRMVKKVPRHIARTIFDAIPLNRFGRPEEIAEVVAFLSSNAASYIVGQTLVADGGLVMR</sequence>
<dbReference type="FunFam" id="3.40.50.720:FF:000173">
    <property type="entry name" value="3-oxoacyl-[acyl-carrier protein] reductase"/>
    <property type="match status" value="1"/>
</dbReference>
<evidence type="ECO:0000313" key="5">
    <source>
        <dbReference type="Proteomes" id="UP000295727"/>
    </source>
</evidence>
<dbReference type="GO" id="GO:0032787">
    <property type="term" value="P:monocarboxylic acid metabolic process"/>
    <property type="evidence" value="ECO:0007669"/>
    <property type="project" value="UniProtKB-ARBA"/>
</dbReference>
<evidence type="ECO:0000256" key="1">
    <source>
        <dbReference type="ARBA" id="ARBA00006484"/>
    </source>
</evidence>
<dbReference type="InterPro" id="IPR020904">
    <property type="entry name" value="Sc_DH/Rdtase_CS"/>
</dbReference>
<dbReference type="InterPro" id="IPR002347">
    <property type="entry name" value="SDR_fam"/>
</dbReference>
<dbReference type="PANTHER" id="PTHR42879:SF2">
    <property type="entry name" value="3-OXOACYL-[ACYL-CARRIER-PROTEIN] REDUCTASE FABG"/>
    <property type="match status" value="1"/>
</dbReference>
<accession>A0A4P7CWI8</accession>
<organism evidence="4 5">
    <name type="scientific">Paraburkholderia pallida</name>
    <dbReference type="NCBI Taxonomy" id="2547399"/>
    <lineage>
        <taxon>Bacteria</taxon>
        <taxon>Pseudomonadati</taxon>
        <taxon>Pseudomonadota</taxon>
        <taxon>Betaproteobacteria</taxon>
        <taxon>Burkholderiales</taxon>
        <taxon>Burkholderiaceae</taxon>
        <taxon>Paraburkholderia</taxon>
    </lineage>
</organism>
<feature type="domain" description="Ketoreductase" evidence="3">
    <location>
        <begin position="10"/>
        <end position="194"/>
    </location>
</feature>
<dbReference type="Pfam" id="PF13561">
    <property type="entry name" value="adh_short_C2"/>
    <property type="match status" value="1"/>
</dbReference>
<dbReference type="PRINTS" id="PR00081">
    <property type="entry name" value="GDHRDH"/>
</dbReference>
<dbReference type="InterPro" id="IPR036291">
    <property type="entry name" value="NAD(P)-bd_dom_sf"/>
</dbReference>
<gene>
    <name evidence="4" type="ORF">E1956_04200</name>
</gene>
<dbReference type="PANTHER" id="PTHR42879">
    <property type="entry name" value="3-OXOACYL-(ACYL-CARRIER-PROTEIN) REDUCTASE"/>
    <property type="match status" value="1"/>
</dbReference>
<dbReference type="PRINTS" id="PR00080">
    <property type="entry name" value="SDRFAMILY"/>
</dbReference>
<keyword evidence="2" id="KW-0560">Oxidoreductase</keyword>
<dbReference type="SMART" id="SM00822">
    <property type="entry name" value="PKS_KR"/>
    <property type="match status" value="1"/>
</dbReference>
<dbReference type="AlphaFoldDB" id="A0A4P7CWI8"/>
<name>A0A4P7CWI8_9BURK</name>
<dbReference type="InterPro" id="IPR050259">
    <property type="entry name" value="SDR"/>
</dbReference>
<dbReference type="GO" id="GO:0016491">
    <property type="term" value="F:oxidoreductase activity"/>
    <property type="evidence" value="ECO:0007669"/>
    <property type="project" value="UniProtKB-KW"/>
</dbReference>
<comment type="similarity">
    <text evidence="1">Belongs to the short-chain dehydrogenases/reductases (SDR) family.</text>
</comment>
<dbReference type="Gene3D" id="3.40.50.720">
    <property type="entry name" value="NAD(P)-binding Rossmann-like Domain"/>
    <property type="match status" value="1"/>
</dbReference>
<evidence type="ECO:0000256" key="2">
    <source>
        <dbReference type="ARBA" id="ARBA00023002"/>
    </source>
</evidence>
<evidence type="ECO:0000259" key="3">
    <source>
        <dbReference type="SMART" id="SM00822"/>
    </source>
</evidence>
<keyword evidence="5" id="KW-1185">Reference proteome</keyword>
<dbReference type="InterPro" id="IPR057326">
    <property type="entry name" value="KR_dom"/>
</dbReference>
<dbReference type="SUPFAM" id="SSF51735">
    <property type="entry name" value="NAD(P)-binding Rossmann-fold domains"/>
    <property type="match status" value="1"/>
</dbReference>
<protein>
    <submittedName>
        <fullName evidence="4">SDR family oxidoreductase</fullName>
    </submittedName>
</protein>